<gene>
    <name evidence="2" type="ORF">HGM15179_021062</name>
</gene>
<feature type="compositionally biased region" description="Basic and acidic residues" evidence="1">
    <location>
        <begin position="1"/>
        <end position="12"/>
    </location>
</feature>
<organism evidence="2 3">
    <name type="scientific">Zosterops borbonicus</name>
    <dbReference type="NCBI Taxonomy" id="364589"/>
    <lineage>
        <taxon>Eukaryota</taxon>
        <taxon>Metazoa</taxon>
        <taxon>Chordata</taxon>
        <taxon>Craniata</taxon>
        <taxon>Vertebrata</taxon>
        <taxon>Euteleostomi</taxon>
        <taxon>Archelosauria</taxon>
        <taxon>Archosauria</taxon>
        <taxon>Dinosauria</taxon>
        <taxon>Saurischia</taxon>
        <taxon>Theropoda</taxon>
        <taxon>Coelurosauria</taxon>
        <taxon>Aves</taxon>
        <taxon>Neognathae</taxon>
        <taxon>Neoaves</taxon>
        <taxon>Telluraves</taxon>
        <taxon>Australaves</taxon>
        <taxon>Passeriformes</taxon>
        <taxon>Sylvioidea</taxon>
        <taxon>Zosteropidae</taxon>
        <taxon>Zosterops</taxon>
    </lineage>
</organism>
<sequence length="229" mass="25315">MHNNPDVRDVIRQHAASSDMAQSPSTAGGDTALRRLATTARTASTRSRSPKSLQRPLPSDSDSDSDTENNRISAFAVRDRRQSLKQPPCVAVKSHERHKSELQQIIFKFIEMPKLQEQQTPSNPSPVPSPEGSSVPGASTSACTKNPIVEREDWDAANPVVIENNAARWKPFDWKVLQKPKEAVKTYGVRSEAAQNIIQYIYTVDVLCPADCISIASLLLTPLQLLIFE</sequence>
<dbReference type="InterPro" id="IPR008919">
    <property type="entry name" value="Retrov_capsid_N"/>
</dbReference>
<dbReference type="InterPro" id="IPR050195">
    <property type="entry name" value="Primate_lentivir_Gag_pol-like"/>
</dbReference>
<dbReference type="Gene3D" id="1.10.375.10">
    <property type="entry name" value="Human Immunodeficiency Virus Type 1 Capsid Protein"/>
    <property type="match status" value="1"/>
</dbReference>
<dbReference type="Pfam" id="PF00607">
    <property type="entry name" value="Gag_p24"/>
    <property type="match status" value="1"/>
</dbReference>
<reference evidence="2" key="1">
    <citation type="submission" date="2019-04" db="EMBL/GenBank/DDBJ databases">
        <title>Genome assembly of Zosterops borbonicus 15179.</title>
        <authorList>
            <person name="Leroy T."/>
            <person name="Anselmetti Y."/>
            <person name="Tilak M.-K."/>
            <person name="Nabholz B."/>
        </authorList>
    </citation>
    <scope>NUCLEOTIDE SEQUENCE</scope>
    <source>
        <strain evidence="2">HGM_15179</strain>
        <tissue evidence="2">Muscle</tissue>
    </source>
</reference>
<feature type="compositionally biased region" description="Polar residues" evidence="1">
    <location>
        <begin position="15"/>
        <end position="28"/>
    </location>
</feature>
<feature type="compositionally biased region" description="Low complexity" evidence="1">
    <location>
        <begin position="34"/>
        <end position="47"/>
    </location>
</feature>
<dbReference type="AlphaFoldDB" id="A0A8K1D951"/>
<dbReference type="OrthoDB" id="9352756at2759"/>
<dbReference type="GO" id="GO:0016032">
    <property type="term" value="P:viral process"/>
    <property type="evidence" value="ECO:0007669"/>
    <property type="project" value="InterPro"/>
</dbReference>
<keyword evidence="3" id="KW-1185">Reference proteome</keyword>
<evidence type="ECO:0000256" key="1">
    <source>
        <dbReference type="SAM" id="MobiDB-lite"/>
    </source>
</evidence>
<accession>A0A8K1D951</accession>
<evidence type="ECO:0000313" key="3">
    <source>
        <dbReference type="Proteomes" id="UP000796761"/>
    </source>
</evidence>
<dbReference type="EMBL" id="SWJQ01003020">
    <property type="protein sequence ID" value="TRZ06046.1"/>
    <property type="molecule type" value="Genomic_DNA"/>
</dbReference>
<dbReference type="Proteomes" id="UP000796761">
    <property type="component" value="Unassembled WGS sequence"/>
</dbReference>
<feature type="region of interest" description="Disordered" evidence="1">
    <location>
        <begin position="116"/>
        <end position="142"/>
    </location>
</feature>
<comment type="caution">
    <text evidence="2">The sequence shown here is derived from an EMBL/GenBank/DDBJ whole genome shotgun (WGS) entry which is preliminary data.</text>
</comment>
<protein>
    <submittedName>
        <fullName evidence="2">Uncharacterized protein</fullName>
    </submittedName>
</protein>
<dbReference type="SUPFAM" id="SSF47943">
    <property type="entry name" value="Retrovirus capsid protein, N-terminal core domain"/>
    <property type="match status" value="1"/>
</dbReference>
<proteinExistence type="predicted"/>
<dbReference type="PANTHER" id="PTHR40389">
    <property type="entry name" value="ENDOGENOUS RETROVIRUS GROUP K MEMBER 24 GAG POLYPROTEIN-RELATED"/>
    <property type="match status" value="1"/>
</dbReference>
<name>A0A8K1D951_9PASS</name>
<dbReference type="PANTHER" id="PTHR40389:SF3">
    <property type="entry name" value="IGE-BINDING PROTEIN"/>
    <property type="match status" value="1"/>
</dbReference>
<evidence type="ECO:0000313" key="2">
    <source>
        <dbReference type="EMBL" id="TRZ06046.1"/>
    </source>
</evidence>
<feature type="region of interest" description="Disordered" evidence="1">
    <location>
        <begin position="1"/>
        <end position="97"/>
    </location>
</feature>
<feature type="compositionally biased region" description="Low complexity" evidence="1">
    <location>
        <begin position="130"/>
        <end position="139"/>
    </location>
</feature>